<keyword evidence="3" id="KW-0813">Transport</keyword>
<feature type="domain" description="Amino acid transporter transmembrane" evidence="7">
    <location>
        <begin position="2"/>
        <end position="264"/>
    </location>
</feature>
<name>A0AAV1DRY6_OLDCO</name>
<accession>A0AAV1DRY6</accession>
<proteinExistence type="predicted"/>
<evidence type="ECO:0000313" key="9">
    <source>
        <dbReference type="Proteomes" id="UP001161247"/>
    </source>
</evidence>
<keyword evidence="5 6" id="KW-0472">Membrane</keyword>
<comment type="subcellular location">
    <subcellularLocation>
        <location evidence="1">Membrane</location>
        <topology evidence="1">Multi-pass membrane protein</topology>
    </subcellularLocation>
</comment>
<keyword evidence="9" id="KW-1185">Reference proteome</keyword>
<dbReference type="EMBL" id="OX459123">
    <property type="protein sequence ID" value="CAI9109705.1"/>
    <property type="molecule type" value="Genomic_DNA"/>
</dbReference>
<evidence type="ECO:0000256" key="6">
    <source>
        <dbReference type="SAM" id="Phobius"/>
    </source>
</evidence>
<evidence type="ECO:0000256" key="2">
    <source>
        <dbReference type="ARBA" id="ARBA00022692"/>
    </source>
</evidence>
<feature type="transmembrane region" description="Helical" evidence="6">
    <location>
        <begin position="28"/>
        <end position="49"/>
    </location>
</feature>
<dbReference type="AlphaFoldDB" id="A0AAV1DRY6"/>
<gene>
    <name evidence="8" type="ORF">OLC1_LOCUS17535</name>
</gene>
<dbReference type="PANTHER" id="PTHR22950">
    <property type="entry name" value="AMINO ACID TRANSPORTER"/>
    <property type="match status" value="1"/>
</dbReference>
<feature type="transmembrane region" description="Helical" evidence="6">
    <location>
        <begin position="240"/>
        <end position="261"/>
    </location>
</feature>
<dbReference type="InterPro" id="IPR013057">
    <property type="entry name" value="AA_transpt_TM"/>
</dbReference>
<feature type="transmembrane region" description="Helical" evidence="6">
    <location>
        <begin position="175"/>
        <end position="193"/>
    </location>
</feature>
<keyword evidence="2 6" id="KW-0812">Transmembrane</keyword>
<feature type="transmembrane region" description="Helical" evidence="6">
    <location>
        <begin position="97"/>
        <end position="119"/>
    </location>
</feature>
<protein>
    <submittedName>
        <fullName evidence="8">OLC1v1009578C1</fullName>
    </submittedName>
</protein>
<dbReference type="Proteomes" id="UP001161247">
    <property type="component" value="Chromosome 6"/>
</dbReference>
<feature type="transmembrane region" description="Helical" evidence="6">
    <location>
        <begin position="214"/>
        <end position="234"/>
    </location>
</feature>
<dbReference type="GO" id="GO:0015179">
    <property type="term" value="F:L-amino acid transmembrane transporter activity"/>
    <property type="evidence" value="ECO:0007669"/>
    <property type="project" value="TreeGrafter"/>
</dbReference>
<dbReference type="GO" id="GO:0005774">
    <property type="term" value="C:vacuolar membrane"/>
    <property type="evidence" value="ECO:0007669"/>
    <property type="project" value="TreeGrafter"/>
</dbReference>
<keyword evidence="4 6" id="KW-1133">Transmembrane helix</keyword>
<feature type="transmembrane region" description="Helical" evidence="6">
    <location>
        <begin position="131"/>
        <end position="155"/>
    </location>
</feature>
<organism evidence="8 9">
    <name type="scientific">Oldenlandia corymbosa var. corymbosa</name>
    <dbReference type="NCBI Taxonomy" id="529605"/>
    <lineage>
        <taxon>Eukaryota</taxon>
        <taxon>Viridiplantae</taxon>
        <taxon>Streptophyta</taxon>
        <taxon>Embryophyta</taxon>
        <taxon>Tracheophyta</taxon>
        <taxon>Spermatophyta</taxon>
        <taxon>Magnoliopsida</taxon>
        <taxon>eudicotyledons</taxon>
        <taxon>Gunneridae</taxon>
        <taxon>Pentapetalae</taxon>
        <taxon>asterids</taxon>
        <taxon>lamiids</taxon>
        <taxon>Gentianales</taxon>
        <taxon>Rubiaceae</taxon>
        <taxon>Rubioideae</taxon>
        <taxon>Spermacoceae</taxon>
        <taxon>Hedyotis-Oldenlandia complex</taxon>
        <taxon>Oldenlandia</taxon>
    </lineage>
</organism>
<dbReference type="PANTHER" id="PTHR22950:SF705">
    <property type="entry name" value="AMINO ACID TRANSPORTER AVT1I-LIKE"/>
    <property type="match status" value="1"/>
</dbReference>
<feature type="transmembrane region" description="Helical" evidence="6">
    <location>
        <begin position="56"/>
        <end position="77"/>
    </location>
</feature>
<keyword evidence="3" id="KW-0029">Amino-acid transport</keyword>
<reference evidence="8" key="1">
    <citation type="submission" date="2023-03" db="EMBL/GenBank/DDBJ databases">
        <authorList>
            <person name="Julca I."/>
        </authorList>
    </citation>
    <scope>NUCLEOTIDE SEQUENCE</scope>
</reference>
<sequence length="304" mass="33108">MAATGFMILEGDNLSNIFPGVVCQIGEYFSIGGKQSFVIMVSLIILPTVWLKDLSLLSVISGGGVLATLILLCSIFWNGAFDGIGFHEKGTLVNWKGIPTAISLFSLSYCAHPVFSPIYTSMSNRKQYSKVMIVSFFSCTVFYALVAILGYLMFGSKVLSQITLNLPVNKISSKVAIYTTLVNPIAKYALLIMPTVNALEDKLIPNRTQRSFSIFIRSCLVFSTVIVALAMPFFGEVMSLSGAFVSVTSSIVLPCLCFLKISGIYGRFGLEQLLIGGIVLVGILSVLTGTYTSSVEIVRHYYHF</sequence>
<dbReference type="Pfam" id="PF01490">
    <property type="entry name" value="Aa_trans"/>
    <property type="match status" value="1"/>
</dbReference>
<evidence type="ECO:0000256" key="5">
    <source>
        <dbReference type="ARBA" id="ARBA00023136"/>
    </source>
</evidence>
<evidence type="ECO:0000256" key="3">
    <source>
        <dbReference type="ARBA" id="ARBA00022970"/>
    </source>
</evidence>
<evidence type="ECO:0000313" key="8">
    <source>
        <dbReference type="EMBL" id="CAI9109705.1"/>
    </source>
</evidence>
<evidence type="ECO:0000256" key="1">
    <source>
        <dbReference type="ARBA" id="ARBA00004141"/>
    </source>
</evidence>
<evidence type="ECO:0000256" key="4">
    <source>
        <dbReference type="ARBA" id="ARBA00022989"/>
    </source>
</evidence>
<feature type="transmembrane region" description="Helical" evidence="6">
    <location>
        <begin position="273"/>
        <end position="292"/>
    </location>
</feature>
<evidence type="ECO:0000259" key="7">
    <source>
        <dbReference type="Pfam" id="PF01490"/>
    </source>
</evidence>